<organism evidence="2 3">
    <name type="scientific">Streptomyces tateyamensis</name>
    <dbReference type="NCBI Taxonomy" id="565073"/>
    <lineage>
        <taxon>Bacteria</taxon>
        <taxon>Bacillati</taxon>
        <taxon>Actinomycetota</taxon>
        <taxon>Actinomycetes</taxon>
        <taxon>Kitasatosporales</taxon>
        <taxon>Streptomycetaceae</taxon>
        <taxon>Streptomyces</taxon>
    </lineage>
</organism>
<proteinExistence type="predicted"/>
<dbReference type="Gene3D" id="1.25.10.10">
    <property type="entry name" value="Leucine-rich Repeat Variant"/>
    <property type="match status" value="1"/>
</dbReference>
<dbReference type="RefSeq" id="WP_110670295.1">
    <property type="nucleotide sequence ID" value="NZ_PYBW01000050.1"/>
</dbReference>
<dbReference type="SUPFAM" id="SSF48371">
    <property type="entry name" value="ARM repeat"/>
    <property type="match status" value="1"/>
</dbReference>
<dbReference type="EMBL" id="PYBW01000050">
    <property type="protein sequence ID" value="PYC78401.1"/>
    <property type="molecule type" value="Genomic_DNA"/>
</dbReference>
<protein>
    <submittedName>
        <fullName evidence="2">Uncharacterized protein</fullName>
    </submittedName>
</protein>
<accession>A0A2V4N3F6</accession>
<feature type="compositionally biased region" description="Low complexity" evidence="1">
    <location>
        <begin position="17"/>
        <end position="30"/>
    </location>
</feature>
<keyword evidence="3" id="KW-1185">Reference proteome</keyword>
<reference evidence="2 3" key="1">
    <citation type="submission" date="2018-03" db="EMBL/GenBank/DDBJ databases">
        <title>Bioinformatic expansion and discovery of thiopeptide antibiotics.</title>
        <authorList>
            <person name="Schwalen C.J."/>
            <person name="Hudson G.A."/>
            <person name="Mitchell D.A."/>
        </authorList>
    </citation>
    <scope>NUCLEOTIDE SEQUENCE [LARGE SCALE GENOMIC DNA]</scope>
    <source>
        <strain evidence="2 3">ATCC 21389</strain>
    </source>
</reference>
<comment type="caution">
    <text evidence="2">The sequence shown here is derived from an EMBL/GenBank/DDBJ whole genome shotgun (WGS) entry which is preliminary data.</text>
</comment>
<feature type="region of interest" description="Disordered" evidence="1">
    <location>
        <begin position="1"/>
        <end position="62"/>
    </location>
</feature>
<name>A0A2V4N3F6_9ACTN</name>
<feature type="compositionally biased region" description="Polar residues" evidence="1">
    <location>
        <begin position="1"/>
        <end position="15"/>
    </location>
</feature>
<evidence type="ECO:0000256" key="1">
    <source>
        <dbReference type="SAM" id="MobiDB-lite"/>
    </source>
</evidence>
<sequence length="730" mass="78066">MDTSATPPTDGSPSDRTPGAAAPPSTGSAPAPAPPADGPLSEADALRQLAGTVEPDPDREESAQAAAIAGLIAERLQGSASGLTIGTLAMFQDTVSFGGSFNAAGRSAAADHGRSALVRIEADEQTGFVTHFLQPPGYATAAKVLSERHLLVLAAPPGTGREAAAVNLVAEALALHGASDGGTSYWVTEPEAIAGTDWHPPHQEAGYLLVVDDTEAGRDFTARTVDTHWLVALGARLKAARSFLVLVTGPARGALARTADRSDQVRTDLGMVDPAGVLRHRVLGHQATDAEHAQLERLLADSGAARALREQPTPAVAVRLAGVLRAGGDLAREVALVRDPSEQVHRWFVHHDDPATVCFALAAAVLEDCGYLTVADAALRLYASVAPPEASPYGIRFLDRLAQEQPWISINPSDSASGPPRVAFRSELIGQSLLSHAWTYQDGQRDALVGWLRSLLVHPDVTVRAKAAVAAGILAWSDHEHAVHRFLRSWAGSEAGPVRQAAASALTVVASRAELTEWVWDLLDGWVDGGRSTVDRRLAKTAATAVGGVLGKHQPHRALRLLRTALDWQGDWGNLTTVAWSCLALIEQDRERDVLTALLSWSAAQDRSPMVAKSLSVFLFTAGRTDSGDGVPTLLLRARELRPELTELWARALGRRPIQDQALPILREWVDCYRKDDRTAAELRALIGRVAALPGKHRERLTYYLDRWSRDRDQPSPGAAALLDVVERLP</sequence>
<dbReference type="InterPro" id="IPR016024">
    <property type="entry name" value="ARM-type_fold"/>
</dbReference>
<evidence type="ECO:0000313" key="2">
    <source>
        <dbReference type="EMBL" id="PYC78401.1"/>
    </source>
</evidence>
<dbReference type="InterPro" id="IPR011989">
    <property type="entry name" value="ARM-like"/>
</dbReference>
<dbReference type="OrthoDB" id="3655233at2"/>
<evidence type="ECO:0000313" key="3">
    <source>
        <dbReference type="Proteomes" id="UP000248039"/>
    </source>
</evidence>
<dbReference type="AlphaFoldDB" id="A0A2V4N3F6"/>
<gene>
    <name evidence="2" type="ORF">C7C46_16325</name>
</gene>
<dbReference type="Proteomes" id="UP000248039">
    <property type="component" value="Unassembled WGS sequence"/>
</dbReference>